<dbReference type="PANTHER" id="PTHR30055">
    <property type="entry name" value="HTH-TYPE TRANSCRIPTIONAL REGULATOR RUTR"/>
    <property type="match status" value="1"/>
</dbReference>
<dbReference type="GO" id="GO:0003700">
    <property type="term" value="F:DNA-binding transcription factor activity"/>
    <property type="evidence" value="ECO:0007669"/>
    <property type="project" value="TreeGrafter"/>
</dbReference>
<keyword evidence="3" id="KW-0804">Transcription</keyword>
<dbReference type="InterPro" id="IPR009057">
    <property type="entry name" value="Homeodomain-like_sf"/>
</dbReference>
<proteinExistence type="predicted"/>
<dbReference type="SUPFAM" id="SSF48498">
    <property type="entry name" value="Tetracyclin repressor-like, C-terminal domain"/>
    <property type="match status" value="1"/>
</dbReference>
<evidence type="ECO:0000256" key="1">
    <source>
        <dbReference type="ARBA" id="ARBA00023015"/>
    </source>
</evidence>
<evidence type="ECO:0000256" key="3">
    <source>
        <dbReference type="ARBA" id="ARBA00023163"/>
    </source>
</evidence>
<evidence type="ECO:0000256" key="4">
    <source>
        <dbReference type="PROSITE-ProRule" id="PRU00335"/>
    </source>
</evidence>
<dbReference type="InterPro" id="IPR025996">
    <property type="entry name" value="MT1864/Rv1816-like_C"/>
</dbReference>
<dbReference type="GO" id="GO:0000976">
    <property type="term" value="F:transcription cis-regulatory region binding"/>
    <property type="evidence" value="ECO:0007669"/>
    <property type="project" value="TreeGrafter"/>
</dbReference>
<dbReference type="Proteomes" id="UP000539111">
    <property type="component" value="Unassembled WGS sequence"/>
</dbReference>
<evidence type="ECO:0000313" key="6">
    <source>
        <dbReference type="EMBL" id="NYI66399.1"/>
    </source>
</evidence>
<feature type="DNA-binding region" description="H-T-H motif" evidence="4">
    <location>
        <begin position="44"/>
        <end position="63"/>
    </location>
</feature>
<protein>
    <submittedName>
        <fullName evidence="6">AcrR family transcriptional regulator</fullName>
    </submittedName>
</protein>
<evidence type="ECO:0000259" key="5">
    <source>
        <dbReference type="PROSITE" id="PS50977"/>
    </source>
</evidence>
<feature type="domain" description="HTH tetR-type" evidence="5">
    <location>
        <begin position="20"/>
        <end position="81"/>
    </location>
</feature>
<dbReference type="SUPFAM" id="SSF46689">
    <property type="entry name" value="Homeodomain-like"/>
    <property type="match status" value="1"/>
</dbReference>
<dbReference type="Pfam" id="PF13305">
    <property type="entry name" value="TetR_C_33"/>
    <property type="match status" value="1"/>
</dbReference>
<keyword evidence="7" id="KW-1185">Reference proteome</keyword>
<dbReference type="PANTHER" id="PTHR30055:SF223">
    <property type="entry name" value="HTH-TYPE TRANSCRIPTIONAL REGULATOR UIDR"/>
    <property type="match status" value="1"/>
</dbReference>
<dbReference type="PROSITE" id="PS50977">
    <property type="entry name" value="HTH_TETR_2"/>
    <property type="match status" value="1"/>
</dbReference>
<dbReference type="EMBL" id="JACBZP010000001">
    <property type="protein sequence ID" value="NYI66399.1"/>
    <property type="molecule type" value="Genomic_DNA"/>
</dbReference>
<dbReference type="AlphaFoldDB" id="A0A7Z0CZM5"/>
<dbReference type="InterPro" id="IPR036271">
    <property type="entry name" value="Tet_transcr_reg_TetR-rel_C_sf"/>
</dbReference>
<keyword evidence="1" id="KW-0805">Transcription regulation</keyword>
<keyword evidence="2 4" id="KW-0238">DNA-binding</keyword>
<sequence>MTRVDSGDGRRPAARRGDGDRLREEILDVTARMLEETGDSKALSLRKVAREVGVTPTSIYLHFDSLKELTATVKMQAFDRLSAVLMTATADAKGSPRERVRAFVQAYVDFAFAHPGLYQVWFTSELSVPPDGSPENYIGQTAFDVVRGRLAEVVGDDQAEMFTVQAWCALHGIILLRTNRPLFNWPDLDSQLDDLVTRLLSAGAPERPAI</sequence>
<dbReference type="InterPro" id="IPR001647">
    <property type="entry name" value="HTH_TetR"/>
</dbReference>
<accession>A0A7Z0CZM5</accession>
<comment type="caution">
    <text evidence="6">The sequence shown here is derived from an EMBL/GenBank/DDBJ whole genome shotgun (WGS) entry which is preliminary data.</text>
</comment>
<organism evidence="6 7">
    <name type="scientific">Spelaeicoccus albus</name>
    <dbReference type="NCBI Taxonomy" id="1280376"/>
    <lineage>
        <taxon>Bacteria</taxon>
        <taxon>Bacillati</taxon>
        <taxon>Actinomycetota</taxon>
        <taxon>Actinomycetes</taxon>
        <taxon>Micrococcales</taxon>
        <taxon>Brevibacteriaceae</taxon>
        <taxon>Spelaeicoccus</taxon>
    </lineage>
</organism>
<name>A0A7Z0CZM5_9MICO</name>
<dbReference type="Gene3D" id="1.10.357.10">
    <property type="entry name" value="Tetracycline Repressor, domain 2"/>
    <property type="match status" value="1"/>
</dbReference>
<evidence type="ECO:0000256" key="2">
    <source>
        <dbReference type="ARBA" id="ARBA00023125"/>
    </source>
</evidence>
<dbReference type="InterPro" id="IPR050109">
    <property type="entry name" value="HTH-type_TetR-like_transc_reg"/>
</dbReference>
<evidence type="ECO:0000313" key="7">
    <source>
        <dbReference type="Proteomes" id="UP000539111"/>
    </source>
</evidence>
<dbReference type="RefSeq" id="WP_179425723.1">
    <property type="nucleotide sequence ID" value="NZ_JACBZP010000001.1"/>
</dbReference>
<gene>
    <name evidence="6" type="ORF">BJY26_000705</name>
</gene>
<reference evidence="6 7" key="1">
    <citation type="submission" date="2020-07" db="EMBL/GenBank/DDBJ databases">
        <title>Sequencing the genomes of 1000 actinobacteria strains.</title>
        <authorList>
            <person name="Klenk H.-P."/>
        </authorList>
    </citation>
    <scope>NUCLEOTIDE SEQUENCE [LARGE SCALE GENOMIC DNA]</scope>
    <source>
        <strain evidence="6 7">DSM 26341</strain>
    </source>
</reference>
<dbReference type="Pfam" id="PF00440">
    <property type="entry name" value="TetR_N"/>
    <property type="match status" value="1"/>
</dbReference>